<feature type="region of interest" description="Disordered" evidence="2">
    <location>
        <begin position="191"/>
        <end position="364"/>
    </location>
</feature>
<accession>A0A8J7NMP4</accession>
<comment type="caution">
    <text evidence="4">The sequence shown here is derived from an EMBL/GenBank/DDBJ whole genome shotgun (WGS) entry which is preliminary data.</text>
</comment>
<dbReference type="EMBL" id="JAAWVO010017027">
    <property type="protein sequence ID" value="MBN3314755.1"/>
    <property type="molecule type" value="Genomic_DNA"/>
</dbReference>
<sequence length="435" mass="48518">MSLRDEATYKKVSEVCAAKMETHWLKDFEVLGLATDNTRSVIVHMYDPFVDEDDVTAFLEAHTESVERPRRINGRFGYWTGKFQYTVTLKANTNYEGGYSHPPALFSLGSSRGYLYYRDQPPFCRRCFDFGHLEKDCNATECTQCHERGHMKKNCRRKLCSLCGAEDHGYKQCLWRDLTYVAAKKGMLEDAVEVEDEEEEEEPGWGRVRGRAKERRKRRGVNIPAEGEGVKTAEEGLGTRESSGGVEAAEVHSAGQLEEPAQNPKETEQETELGNEQEEEDTEASKEKAIVKRLRGDNEEQASSEGKKPKIRTGAEVIEEREDNQGREEGSQEDPEPCREEQEDSEDMEGSLPPGQPVRASGSYNQFSVMAGLREDDSPCALCLPDTPGRVEGMEVEVGEVDERGYLVPAAPGSLLGSISSSEEGMDSEGSNDPS</sequence>
<dbReference type="InterPro" id="IPR036875">
    <property type="entry name" value="Znf_CCHC_sf"/>
</dbReference>
<dbReference type="InterPro" id="IPR001878">
    <property type="entry name" value="Znf_CCHC"/>
</dbReference>
<feature type="compositionally biased region" description="Basic and acidic residues" evidence="2">
    <location>
        <begin position="228"/>
        <end position="238"/>
    </location>
</feature>
<evidence type="ECO:0000256" key="1">
    <source>
        <dbReference type="PROSITE-ProRule" id="PRU00047"/>
    </source>
</evidence>
<dbReference type="Pfam" id="PF23058">
    <property type="entry name" value="RBD_ZCCHC3_2nd"/>
    <property type="match status" value="1"/>
</dbReference>
<evidence type="ECO:0000313" key="5">
    <source>
        <dbReference type="Proteomes" id="UP000736164"/>
    </source>
</evidence>
<feature type="compositionally biased region" description="Low complexity" evidence="2">
    <location>
        <begin position="413"/>
        <end position="435"/>
    </location>
</feature>
<feature type="compositionally biased region" description="Acidic residues" evidence="2">
    <location>
        <begin position="191"/>
        <end position="203"/>
    </location>
</feature>
<feature type="domain" description="CCHC-type" evidence="3">
    <location>
        <begin position="142"/>
        <end position="157"/>
    </location>
</feature>
<protein>
    <submittedName>
        <fullName evidence="4">ZCHC3 protein</fullName>
    </submittedName>
</protein>
<dbReference type="GO" id="GO:0003690">
    <property type="term" value="F:double-stranded DNA binding"/>
    <property type="evidence" value="ECO:0007669"/>
    <property type="project" value="InterPro"/>
</dbReference>
<feature type="region of interest" description="Disordered" evidence="2">
    <location>
        <begin position="409"/>
        <end position="435"/>
    </location>
</feature>
<organism evidence="4 5">
    <name type="scientific">Atractosteus spatula</name>
    <name type="common">Alligator gar</name>
    <name type="synonym">Lepisosteus spatula</name>
    <dbReference type="NCBI Taxonomy" id="7917"/>
    <lineage>
        <taxon>Eukaryota</taxon>
        <taxon>Metazoa</taxon>
        <taxon>Chordata</taxon>
        <taxon>Craniata</taxon>
        <taxon>Vertebrata</taxon>
        <taxon>Euteleostomi</taxon>
        <taxon>Actinopterygii</taxon>
        <taxon>Neopterygii</taxon>
        <taxon>Holostei</taxon>
        <taxon>Semionotiformes</taxon>
        <taxon>Lepisosteidae</taxon>
        <taxon>Atractosteus</taxon>
    </lineage>
</organism>
<gene>
    <name evidence="4" type="primary">Zcchc3_2</name>
    <name evidence="4" type="ORF">GTO95_0002159</name>
</gene>
<dbReference type="PROSITE" id="PS50158">
    <property type="entry name" value="ZF_CCHC"/>
    <property type="match status" value="1"/>
</dbReference>
<feature type="non-terminal residue" evidence="4">
    <location>
        <position position="435"/>
    </location>
</feature>
<feature type="compositionally biased region" description="Basic and acidic residues" evidence="2">
    <location>
        <begin position="323"/>
        <end position="340"/>
    </location>
</feature>
<evidence type="ECO:0000259" key="3">
    <source>
        <dbReference type="PROSITE" id="PS50158"/>
    </source>
</evidence>
<feature type="compositionally biased region" description="Acidic residues" evidence="2">
    <location>
        <begin position="269"/>
        <end position="282"/>
    </location>
</feature>
<dbReference type="Gene3D" id="4.10.60.10">
    <property type="entry name" value="Zinc finger, CCHC-type"/>
    <property type="match status" value="1"/>
</dbReference>
<dbReference type="AlphaFoldDB" id="A0A8J7NMP4"/>
<keyword evidence="1" id="KW-0479">Metal-binding</keyword>
<reference evidence="4" key="1">
    <citation type="journal article" date="2021" name="Cell">
        <title>Tracing the genetic footprints of vertebrate landing in non-teleost ray-finned fishes.</title>
        <authorList>
            <person name="Bi X."/>
            <person name="Wang K."/>
            <person name="Yang L."/>
            <person name="Pan H."/>
            <person name="Jiang H."/>
            <person name="Wei Q."/>
            <person name="Fang M."/>
            <person name="Yu H."/>
            <person name="Zhu C."/>
            <person name="Cai Y."/>
            <person name="He Y."/>
            <person name="Gan X."/>
            <person name="Zeng H."/>
            <person name="Yu D."/>
            <person name="Zhu Y."/>
            <person name="Jiang H."/>
            <person name="Qiu Q."/>
            <person name="Yang H."/>
            <person name="Zhang Y.E."/>
            <person name="Wang W."/>
            <person name="Zhu M."/>
            <person name="He S."/>
            <person name="Zhang G."/>
        </authorList>
    </citation>
    <scope>NUCLEOTIDE SEQUENCE</scope>
    <source>
        <strain evidence="4">Allg_001</strain>
    </source>
</reference>
<proteinExistence type="predicted"/>
<dbReference type="InterPro" id="IPR057811">
    <property type="entry name" value="RBD_ZCCHC3_2nd"/>
</dbReference>
<evidence type="ECO:0000313" key="4">
    <source>
        <dbReference type="EMBL" id="MBN3314755.1"/>
    </source>
</evidence>
<dbReference type="GO" id="GO:0003723">
    <property type="term" value="F:RNA binding"/>
    <property type="evidence" value="ECO:0007669"/>
    <property type="project" value="InterPro"/>
</dbReference>
<evidence type="ECO:0000256" key="2">
    <source>
        <dbReference type="SAM" id="MobiDB-lite"/>
    </source>
</evidence>
<keyword evidence="5" id="KW-1185">Reference proteome</keyword>
<keyword evidence="1" id="KW-0863">Zinc-finger</keyword>
<dbReference type="InterPro" id="IPR042509">
    <property type="entry name" value="ZCCHC3"/>
</dbReference>
<keyword evidence="1" id="KW-0862">Zinc</keyword>
<dbReference type="GO" id="GO:0002218">
    <property type="term" value="P:activation of innate immune response"/>
    <property type="evidence" value="ECO:0007669"/>
    <property type="project" value="InterPro"/>
</dbReference>
<feature type="non-terminal residue" evidence="4">
    <location>
        <position position="1"/>
    </location>
</feature>
<dbReference type="Proteomes" id="UP000736164">
    <property type="component" value="Unassembled WGS sequence"/>
</dbReference>
<dbReference type="SMART" id="SM00343">
    <property type="entry name" value="ZnF_C2HC"/>
    <property type="match status" value="3"/>
</dbReference>
<feature type="compositionally biased region" description="Basic and acidic residues" evidence="2">
    <location>
        <begin position="283"/>
        <end position="298"/>
    </location>
</feature>
<dbReference type="SUPFAM" id="SSF57756">
    <property type="entry name" value="Retrovirus zinc finger-like domains"/>
    <property type="match status" value="1"/>
</dbReference>
<name>A0A8J7NMP4_ATRSP</name>
<dbReference type="PANTHER" id="PTHR22639:SF3">
    <property type="entry name" value="ZINC FINGER CCHC DOMAIN-CONTAINING PROTEIN 3"/>
    <property type="match status" value="1"/>
</dbReference>
<dbReference type="PANTHER" id="PTHR22639">
    <property type="entry name" value="GAG-RELATED PROTEIN"/>
    <property type="match status" value="1"/>
</dbReference>
<dbReference type="GO" id="GO:0008270">
    <property type="term" value="F:zinc ion binding"/>
    <property type="evidence" value="ECO:0007669"/>
    <property type="project" value="UniProtKB-KW"/>
</dbReference>
<feature type="compositionally biased region" description="Basic residues" evidence="2">
    <location>
        <begin position="208"/>
        <end position="220"/>
    </location>
</feature>